<keyword evidence="4" id="KW-1185">Reference proteome</keyword>
<feature type="domain" description="Thioredoxin" evidence="2">
    <location>
        <begin position="63"/>
        <end position="148"/>
    </location>
</feature>
<dbReference type="InterPro" id="IPR013766">
    <property type="entry name" value="Thioredoxin_domain"/>
</dbReference>
<dbReference type="STRING" id="1263082.A0A068S739"/>
<dbReference type="OrthoDB" id="10257948at2759"/>
<dbReference type="PANTHER" id="PTHR21148">
    <property type="entry name" value="THIOREDOXIN DOMAIN-CONTAINING PROTEIN 9"/>
    <property type="match status" value="1"/>
</dbReference>
<name>A0A068S739_9FUNG</name>
<proteinExistence type="predicted"/>
<dbReference type="EMBL" id="CBTN010000043">
    <property type="protein sequence ID" value="CDH57041.1"/>
    <property type="molecule type" value="Genomic_DNA"/>
</dbReference>
<organism evidence="3 4">
    <name type="scientific">Lichtheimia corymbifera JMRC:FSU:9682</name>
    <dbReference type="NCBI Taxonomy" id="1263082"/>
    <lineage>
        <taxon>Eukaryota</taxon>
        <taxon>Fungi</taxon>
        <taxon>Fungi incertae sedis</taxon>
        <taxon>Mucoromycota</taxon>
        <taxon>Mucoromycotina</taxon>
        <taxon>Mucoromycetes</taxon>
        <taxon>Mucorales</taxon>
        <taxon>Lichtheimiaceae</taxon>
        <taxon>Lichtheimia</taxon>
    </lineage>
</organism>
<dbReference type="AlphaFoldDB" id="A0A068S739"/>
<dbReference type="Pfam" id="PF00085">
    <property type="entry name" value="Thioredoxin"/>
    <property type="match status" value="1"/>
</dbReference>
<evidence type="ECO:0000313" key="3">
    <source>
        <dbReference type="EMBL" id="CDH57041.1"/>
    </source>
</evidence>
<feature type="compositionally biased region" description="Acidic residues" evidence="1">
    <location>
        <begin position="192"/>
        <end position="201"/>
    </location>
</feature>
<dbReference type="CDD" id="cd02989">
    <property type="entry name" value="Phd_like_TxnDC9"/>
    <property type="match status" value="1"/>
</dbReference>
<dbReference type="Gene3D" id="3.40.30.10">
    <property type="entry name" value="Glutaredoxin"/>
    <property type="match status" value="1"/>
</dbReference>
<evidence type="ECO:0000256" key="1">
    <source>
        <dbReference type="SAM" id="MobiDB-lite"/>
    </source>
</evidence>
<dbReference type="Proteomes" id="UP000027586">
    <property type="component" value="Unassembled WGS sequence"/>
</dbReference>
<protein>
    <submittedName>
        <fullName evidence="3">Thioredoxin-like protein</fullName>
    </submittedName>
</protein>
<dbReference type="VEuPathDB" id="FungiDB:LCOR_08034.1"/>
<evidence type="ECO:0000259" key="2">
    <source>
        <dbReference type="Pfam" id="PF00085"/>
    </source>
</evidence>
<sequence>MTQSNNRHDLEDLTDDEALFEELEREEDADLSMLRERRIKDIQDELERRQAMEENKHGLYTEITNEKEFMDITTSEKYVVGHFYHDDFRRCKIMDTHLEKLARQYYNTRFIKINVMNAPFLVEKLQVRVLPCVMAWLDGFAQIKVVGFDELGGTDSFSTGMLELKLTNAGVIRKKNQDTQQTKRSIFQNEGGGDDDDSDFD</sequence>
<comment type="caution">
    <text evidence="3">The sequence shown here is derived from an EMBL/GenBank/DDBJ whole genome shotgun (WGS) entry which is preliminary data.</text>
</comment>
<evidence type="ECO:0000313" key="4">
    <source>
        <dbReference type="Proteomes" id="UP000027586"/>
    </source>
</evidence>
<accession>A0A068S739</accession>
<reference evidence="3" key="1">
    <citation type="submission" date="2013-08" db="EMBL/GenBank/DDBJ databases">
        <title>Gene expansion shapes genome architecture in the human pathogen Lichtheimia corymbifera: an evolutionary genomics analysis in the ancient terrestrial Mucorales (Mucoromycotina).</title>
        <authorList>
            <person name="Schwartze V.U."/>
            <person name="Winter S."/>
            <person name="Shelest E."/>
            <person name="Marcet-Houben M."/>
            <person name="Horn F."/>
            <person name="Wehner S."/>
            <person name="Hoffmann K."/>
            <person name="Riege K."/>
            <person name="Sammeth M."/>
            <person name="Nowrousian M."/>
            <person name="Valiante V."/>
            <person name="Linde J."/>
            <person name="Jacobsen I.D."/>
            <person name="Marz M."/>
            <person name="Brakhage A.A."/>
            <person name="Gabaldon T."/>
            <person name="Bocker S."/>
            <person name="Voigt K."/>
        </authorList>
    </citation>
    <scope>NUCLEOTIDE SEQUENCE [LARGE SCALE GENOMIC DNA]</scope>
    <source>
        <strain evidence="3">FSU 9682</strain>
    </source>
</reference>
<feature type="compositionally biased region" description="Polar residues" evidence="1">
    <location>
        <begin position="178"/>
        <end position="188"/>
    </location>
</feature>
<feature type="region of interest" description="Disordered" evidence="1">
    <location>
        <begin position="175"/>
        <end position="201"/>
    </location>
</feature>
<gene>
    <name evidence="3" type="ORF">LCOR_08034.1</name>
</gene>
<dbReference type="SUPFAM" id="SSF52833">
    <property type="entry name" value="Thioredoxin-like"/>
    <property type="match status" value="1"/>
</dbReference>
<dbReference type="InterPro" id="IPR036249">
    <property type="entry name" value="Thioredoxin-like_sf"/>
</dbReference>